<proteinExistence type="predicted"/>
<accession>A0ABQ2JQC1</accession>
<gene>
    <name evidence="1" type="ORF">GCM10012285_44130</name>
</gene>
<sequence length="68" mass="7711">MLSEDTGDRLGAVLRPASQARSVRMTRHECSPRFDDSRFRARDSPVCWGFVVKVFEASMPPGIKLWVT</sequence>
<comment type="caution">
    <text evidence="1">The sequence shown here is derived from an EMBL/GenBank/DDBJ whole genome shotgun (WGS) entry which is preliminary data.</text>
</comment>
<organism evidence="1 2">
    <name type="scientific">Streptomyces kronopolitis</name>
    <dbReference type="NCBI Taxonomy" id="1612435"/>
    <lineage>
        <taxon>Bacteria</taxon>
        <taxon>Bacillati</taxon>
        <taxon>Actinomycetota</taxon>
        <taxon>Actinomycetes</taxon>
        <taxon>Kitasatosporales</taxon>
        <taxon>Streptomycetaceae</taxon>
        <taxon>Streptomyces</taxon>
    </lineage>
</organism>
<evidence type="ECO:0000313" key="1">
    <source>
        <dbReference type="EMBL" id="GGN52750.1"/>
    </source>
</evidence>
<evidence type="ECO:0000313" key="2">
    <source>
        <dbReference type="Proteomes" id="UP000600080"/>
    </source>
</evidence>
<dbReference type="EMBL" id="BMND01000020">
    <property type="protein sequence ID" value="GGN52750.1"/>
    <property type="molecule type" value="Genomic_DNA"/>
</dbReference>
<keyword evidence="2" id="KW-1185">Reference proteome</keyword>
<protein>
    <submittedName>
        <fullName evidence="1">Uncharacterized protein</fullName>
    </submittedName>
</protein>
<name>A0ABQ2JQC1_9ACTN</name>
<dbReference type="Proteomes" id="UP000600080">
    <property type="component" value="Unassembled WGS sequence"/>
</dbReference>
<reference evidence="2" key="1">
    <citation type="journal article" date="2019" name="Int. J. Syst. Evol. Microbiol.">
        <title>The Global Catalogue of Microorganisms (GCM) 10K type strain sequencing project: providing services to taxonomists for standard genome sequencing and annotation.</title>
        <authorList>
            <consortium name="The Broad Institute Genomics Platform"/>
            <consortium name="The Broad Institute Genome Sequencing Center for Infectious Disease"/>
            <person name="Wu L."/>
            <person name="Ma J."/>
        </authorList>
    </citation>
    <scope>NUCLEOTIDE SEQUENCE [LARGE SCALE GENOMIC DNA]</scope>
    <source>
        <strain evidence="2">CGMCC 4.7323</strain>
    </source>
</reference>